<evidence type="ECO:0000313" key="2">
    <source>
        <dbReference type="Proteomes" id="UP000286954"/>
    </source>
</evidence>
<dbReference type="OrthoDB" id="5289726at2"/>
<evidence type="ECO:0000313" key="1">
    <source>
        <dbReference type="EMBL" id="AZU02788.1"/>
    </source>
</evidence>
<dbReference type="InterPro" id="IPR051128">
    <property type="entry name" value="EgtD_Methyltrsf_superfamily"/>
</dbReference>
<dbReference type="GO" id="GO:0008168">
    <property type="term" value="F:methyltransferase activity"/>
    <property type="evidence" value="ECO:0007669"/>
    <property type="project" value="InterPro"/>
</dbReference>
<dbReference type="InterPro" id="IPR035094">
    <property type="entry name" value="EgtD"/>
</dbReference>
<organism evidence="1 2">
    <name type="scientific">Glycocaulis alkaliphilus</name>
    <dbReference type="NCBI Taxonomy" id="1434191"/>
    <lineage>
        <taxon>Bacteria</taxon>
        <taxon>Pseudomonadati</taxon>
        <taxon>Pseudomonadota</taxon>
        <taxon>Alphaproteobacteria</taxon>
        <taxon>Maricaulales</taxon>
        <taxon>Maricaulaceae</taxon>
        <taxon>Glycocaulis</taxon>
    </lineage>
</organism>
<dbReference type="KEGG" id="gak:X907_0239"/>
<accession>A0A3T0E6J9</accession>
<dbReference type="PANTHER" id="PTHR43397">
    <property type="entry name" value="ERGOTHIONEINE BIOSYNTHESIS PROTEIN 1"/>
    <property type="match status" value="1"/>
</dbReference>
<protein>
    <submittedName>
        <fullName evidence="1">Uncharacterized protein</fullName>
    </submittedName>
</protein>
<dbReference type="NCBIfam" id="TIGR03438">
    <property type="entry name" value="egtD_ergothio"/>
    <property type="match status" value="1"/>
</dbReference>
<dbReference type="AlphaFoldDB" id="A0A3T0E6J9"/>
<sequence length="338" mass="37395">MTDPSLKTGQTPSLSFYEDMHPPAADFRSDILAGLSKPQKALPPKYYYDEEGSRLFDAITEQPEYYVTGTELELLRAIGPELAALAGEGAVVLEPGAGSSVKIRTLLDALERPAAFVGMDISGDHVRAACEELAADYPELEIGALCHDFTQKLDVDALPLSENAHAGRRVVFFPGSTIGNFELIDALGLLKTLRSWLREGDALLIGTDMRKASETLEAAYDDKAGVTAAFNLNLIARINRELDGDIDADGLQYRAFWNPYRSRVEMYLMAVRDMHFTVAGERFVIRKHETIHMENSHKFTLDTFHDLAAKAGLKSRKAWVSGREPFSMHWLEPAGEAC</sequence>
<dbReference type="Proteomes" id="UP000286954">
    <property type="component" value="Chromosome"/>
</dbReference>
<dbReference type="InterPro" id="IPR017804">
    <property type="entry name" value="MeTrfase_EgtD-like"/>
</dbReference>
<dbReference type="SUPFAM" id="SSF53335">
    <property type="entry name" value="S-adenosyl-L-methionine-dependent methyltransferases"/>
    <property type="match status" value="1"/>
</dbReference>
<gene>
    <name evidence="1" type="ORF">X907_0239</name>
</gene>
<dbReference type="EMBL" id="CP018911">
    <property type="protein sequence ID" value="AZU02788.1"/>
    <property type="molecule type" value="Genomic_DNA"/>
</dbReference>
<name>A0A3T0E6J9_9PROT</name>
<dbReference type="PANTHER" id="PTHR43397:SF1">
    <property type="entry name" value="ERGOTHIONEINE BIOSYNTHESIS PROTEIN 1"/>
    <property type="match status" value="1"/>
</dbReference>
<dbReference type="PIRSF" id="PIRSF018005">
    <property type="entry name" value="UCP018005"/>
    <property type="match status" value="1"/>
</dbReference>
<dbReference type="Gene3D" id="3.40.50.150">
    <property type="entry name" value="Vaccinia Virus protein VP39"/>
    <property type="match status" value="1"/>
</dbReference>
<dbReference type="Pfam" id="PF10017">
    <property type="entry name" value="Methyltransf_33"/>
    <property type="match status" value="1"/>
</dbReference>
<dbReference type="RefSeq" id="WP_127565240.1">
    <property type="nucleotide sequence ID" value="NZ_BMFB01000006.1"/>
</dbReference>
<dbReference type="InterPro" id="IPR029063">
    <property type="entry name" value="SAM-dependent_MTases_sf"/>
</dbReference>
<reference evidence="1 2" key="1">
    <citation type="submission" date="2016-12" db="EMBL/GenBank/DDBJ databases">
        <title>The genome of dimorphic prosthecate Glycocaulis alkaliphilus 6b-8t, isolated from crude oil dictates its adaptability in petroleum environments.</title>
        <authorList>
            <person name="Wu X.-L."/>
            <person name="Geng S."/>
        </authorList>
    </citation>
    <scope>NUCLEOTIDE SEQUENCE [LARGE SCALE GENOMIC DNA]</scope>
    <source>
        <strain evidence="1 2">6B-8</strain>
    </source>
</reference>
<proteinExistence type="predicted"/>
<keyword evidence="2" id="KW-1185">Reference proteome</keyword>
<dbReference type="InterPro" id="IPR019257">
    <property type="entry name" value="MeTrfase_dom"/>
</dbReference>